<reference evidence="1 2" key="1">
    <citation type="submission" date="2019-01" db="EMBL/GenBank/DDBJ databases">
        <title>Sinorhodobacter populi sp. nov. isolated from the symptomatic bark tissue of Populus euramericana canker.</title>
        <authorList>
            <person name="Xu G."/>
        </authorList>
    </citation>
    <scope>NUCLEOTIDE SEQUENCE [LARGE SCALE GENOMIC DNA]</scope>
    <source>
        <strain evidence="1 2">CCTCC AB2012026</strain>
    </source>
</reference>
<accession>A0A443LRP4</accession>
<dbReference type="AlphaFoldDB" id="A0A443LRP4"/>
<sequence length="88" mass="9413">MGPAARLRLCDARPPRATPVSVHHLVLERQGSLRVAGIEVESCFPGEGLGARVEPRMLSLFLQLAGPAGFGRPAVPRLTRFEAAALWG</sequence>
<comment type="caution">
    <text evidence="1">The sequence shown here is derived from an EMBL/GenBank/DDBJ whole genome shotgun (WGS) entry which is preliminary data.</text>
</comment>
<dbReference type="Proteomes" id="UP000286594">
    <property type="component" value="Unassembled WGS sequence"/>
</dbReference>
<gene>
    <name evidence="1" type="ORF">EOW65_02830</name>
</gene>
<dbReference type="OrthoDB" id="6305173at2"/>
<evidence type="ECO:0000313" key="2">
    <source>
        <dbReference type="Proteomes" id="UP000286594"/>
    </source>
</evidence>
<dbReference type="RefSeq" id="WP_128147499.1">
    <property type="nucleotide sequence ID" value="NZ_SAVB01000003.1"/>
</dbReference>
<proteinExistence type="predicted"/>
<keyword evidence="2" id="KW-1185">Reference proteome</keyword>
<evidence type="ECO:0008006" key="3">
    <source>
        <dbReference type="Google" id="ProtNLM"/>
    </source>
</evidence>
<protein>
    <recommendedName>
        <fullName evidence="3">Hedgehog/Intein (Hint) domain-containing protein</fullName>
    </recommendedName>
</protein>
<evidence type="ECO:0000313" key="1">
    <source>
        <dbReference type="EMBL" id="RWR51808.1"/>
    </source>
</evidence>
<organism evidence="1 2">
    <name type="scientific">Paenirhodobacter ferrireducens</name>
    <dbReference type="NCBI Taxonomy" id="1215032"/>
    <lineage>
        <taxon>Bacteria</taxon>
        <taxon>Pseudomonadati</taxon>
        <taxon>Pseudomonadota</taxon>
        <taxon>Alphaproteobacteria</taxon>
        <taxon>Rhodobacterales</taxon>
        <taxon>Rhodobacter group</taxon>
        <taxon>Paenirhodobacter</taxon>
    </lineage>
</organism>
<name>A0A443LRP4_9RHOB</name>
<dbReference type="EMBL" id="SAVB01000003">
    <property type="protein sequence ID" value="RWR51808.1"/>
    <property type="molecule type" value="Genomic_DNA"/>
</dbReference>